<dbReference type="Proteomes" id="UP001628193">
    <property type="component" value="Unassembled WGS sequence"/>
</dbReference>
<feature type="domain" description="AB hydrolase-1" evidence="1">
    <location>
        <begin position="7"/>
        <end position="152"/>
    </location>
</feature>
<evidence type="ECO:0000259" key="1">
    <source>
        <dbReference type="Pfam" id="PF12697"/>
    </source>
</evidence>
<gene>
    <name evidence="2" type="ORF">SIID45300_00932</name>
</gene>
<keyword evidence="3" id="KW-1185">Reference proteome</keyword>
<dbReference type="Gene3D" id="3.40.50.1820">
    <property type="entry name" value="alpha/beta hydrolase"/>
    <property type="match status" value="1"/>
</dbReference>
<evidence type="ECO:0000313" key="3">
    <source>
        <dbReference type="Proteomes" id="UP001628193"/>
    </source>
</evidence>
<protein>
    <recommendedName>
        <fullName evidence="1">AB hydrolase-1 domain-containing protein</fullName>
    </recommendedName>
</protein>
<comment type="caution">
    <text evidence="2">The sequence shown here is derived from an EMBL/GenBank/DDBJ whole genome shotgun (WGS) entry which is preliminary data.</text>
</comment>
<evidence type="ECO:0000313" key="2">
    <source>
        <dbReference type="EMBL" id="GAB0056624.1"/>
    </source>
</evidence>
<accession>A0ABQ0C6W1</accession>
<dbReference type="SUPFAM" id="SSF53474">
    <property type="entry name" value="alpha/beta-Hydrolases"/>
    <property type="match status" value="1"/>
</dbReference>
<dbReference type="InterPro" id="IPR029058">
    <property type="entry name" value="AB_hydrolase_fold"/>
</dbReference>
<dbReference type="PANTHER" id="PTHR37946:SF1">
    <property type="entry name" value="SLL1969 PROTEIN"/>
    <property type="match status" value="1"/>
</dbReference>
<proteinExistence type="predicted"/>
<reference evidence="2 3" key="1">
    <citation type="submission" date="2024-05" db="EMBL/GenBank/DDBJ databases">
        <authorList>
            <consortium name="Candidatus Magnetaquicoccaceae bacterium FCR-1 genome sequencing consortium"/>
            <person name="Shimoshige H."/>
            <person name="Shimamura S."/>
            <person name="Taoka A."/>
            <person name="Kobayashi H."/>
            <person name="Maekawa T."/>
        </authorList>
    </citation>
    <scope>NUCLEOTIDE SEQUENCE [LARGE SCALE GENOMIC DNA]</scope>
    <source>
        <strain evidence="2 3">FCR-1</strain>
    </source>
</reference>
<dbReference type="PANTHER" id="PTHR37946">
    <property type="entry name" value="SLL1969 PROTEIN"/>
    <property type="match status" value="1"/>
</dbReference>
<reference evidence="2 3" key="2">
    <citation type="submission" date="2024-09" db="EMBL/GenBank/DDBJ databases">
        <title>Draft genome sequence of Candidatus Magnetaquicoccaceae bacterium FCR-1.</title>
        <authorList>
            <person name="Shimoshige H."/>
            <person name="Shimamura S."/>
            <person name="Taoka A."/>
            <person name="Kobayashi H."/>
            <person name="Maekawa T."/>
        </authorList>
    </citation>
    <scope>NUCLEOTIDE SEQUENCE [LARGE SCALE GENOMIC DNA]</scope>
    <source>
        <strain evidence="2 3">FCR-1</strain>
    </source>
</reference>
<dbReference type="EMBL" id="BAAFGK010000004">
    <property type="protein sequence ID" value="GAB0056624.1"/>
    <property type="molecule type" value="Genomic_DNA"/>
</dbReference>
<sequence length="217" mass="23928">MSVSESVVLVHGLWLDGTEFKWLDLHLRRAGFRVLTFHYPTVRRGLDQNADGLWEFLELRFGTGMRNVQPGSVHLICHSLGGLVGLRMLERHPEAPVGRMVALGSPFQGSFSAQRLARWPVGSWFLGESMRGALDGKYAWRVPEGRSVGVLAGTLPLGLSHMIWGVESPNDGVVAVSETCLPGAVHATLSVMHVGLVFSRRAAHWVQHFIRTGESAW</sequence>
<dbReference type="InterPro" id="IPR000073">
    <property type="entry name" value="AB_hydrolase_1"/>
</dbReference>
<dbReference type="Pfam" id="PF12697">
    <property type="entry name" value="Abhydrolase_6"/>
    <property type="match status" value="1"/>
</dbReference>
<name>A0ABQ0C6W1_9PROT</name>
<organism evidence="2 3">
    <name type="scientific">Candidatus Magnetaquiglobus chichijimensis</name>
    <dbReference type="NCBI Taxonomy" id="3141448"/>
    <lineage>
        <taxon>Bacteria</taxon>
        <taxon>Pseudomonadati</taxon>
        <taxon>Pseudomonadota</taxon>
        <taxon>Magnetococcia</taxon>
        <taxon>Magnetococcales</taxon>
        <taxon>Candidatus Magnetaquicoccaceae</taxon>
        <taxon>Candidatus Magnetaquiglobus</taxon>
    </lineage>
</organism>